<dbReference type="AlphaFoldDB" id="A0A543B0U5"/>
<dbReference type="EMBL" id="VFOW01000001">
    <property type="protein sequence ID" value="TQL78453.1"/>
    <property type="molecule type" value="Genomic_DNA"/>
</dbReference>
<evidence type="ECO:0000313" key="3">
    <source>
        <dbReference type="EMBL" id="TQL78453.1"/>
    </source>
</evidence>
<name>A0A543B0U5_9ACTN</name>
<feature type="region of interest" description="Disordered" evidence="1">
    <location>
        <begin position="1"/>
        <end position="25"/>
    </location>
</feature>
<accession>A0A543B0U5</accession>
<dbReference type="OrthoDB" id="4570646at2"/>
<organism evidence="3 4">
    <name type="scientific">Stackebrandtia endophytica</name>
    <dbReference type="NCBI Taxonomy" id="1496996"/>
    <lineage>
        <taxon>Bacteria</taxon>
        <taxon>Bacillati</taxon>
        <taxon>Actinomycetota</taxon>
        <taxon>Actinomycetes</taxon>
        <taxon>Glycomycetales</taxon>
        <taxon>Glycomycetaceae</taxon>
        <taxon>Stackebrandtia</taxon>
    </lineage>
</organism>
<dbReference type="RefSeq" id="WP_142042905.1">
    <property type="nucleotide sequence ID" value="NZ_JBHTGS010000003.1"/>
</dbReference>
<reference evidence="3 4" key="1">
    <citation type="submission" date="2019-06" db="EMBL/GenBank/DDBJ databases">
        <title>Sequencing the genomes of 1000 actinobacteria strains.</title>
        <authorList>
            <person name="Klenk H.-P."/>
        </authorList>
    </citation>
    <scope>NUCLEOTIDE SEQUENCE [LARGE SCALE GENOMIC DNA]</scope>
    <source>
        <strain evidence="3 4">DSM 45928</strain>
    </source>
</reference>
<gene>
    <name evidence="3" type="ORF">FB566_4041</name>
</gene>
<comment type="caution">
    <text evidence="3">The sequence shown here is derived from an EMBL/GenBank/DDBJ whole genome shotgun (WGS) entry which is preliminary data.</text>
</comment>
<dbReference type="InterPro" id="IPR007278">
    <property type="entry name" value="DUF397"/>
</dbReference>
<evidence type="ECO:0000256" key="1">
    <source>
        <dbReference type="SAM" id="MobiDB-lite"/>
    </source>
</evidence>
<evidence type="ECO:0000259" key="2">
    <source>
        <dbReference type="Pfam" id="PF04149"/>
    </source>
</evidence>
<sequence>MTPSPIAPNRLRWRKASRSSNGGGQCVEAAADGTQIAIRDSKLDTTGCFPYLAVGATEWKGLLHTVQTLAE</sequence>
<proteinExistence type="predicted"/>
<evidence type="ECO:0000313" key="4">
    <source>
        <dbReference type="Proteomes" id="UP000317043"/>
    </source>
</evidence>
<dbReference type="Proteomes" id="UP000317043">
    <property type="component" value="Unassembled WGS sequence"/>
</dbReference>
<feature type="domain" description="DUF397" evidence="2">
    <location>
        <begin position="11"/>
        <end position="66"/>
    </location>
</feature>
<dbReference type="InParanoid" id="A0A543B0U5"/>
<protein>
    <submittedName>
        <fullName evidence="3">Uncharacterized protein DUF397</fullName>
    </submittedName>
</protein>
<keyword evidence="4" id="KW-1185">Reference proteome</keyword>
<dbReference type="Pfam" id="PF04149">
    <property type="entry name" value="DUF397"/>
    <property type="match status" value="1"/>
</dbReference>